<protein>
    <submittedName>
        <fullName evidence="2">Protein-tyrosine phosphatase</fullName>
        <ecNumber evidence="2">3.1.3.48</ecNumber>
    </submittedName>
</protein>
<accession>A0A7X0KT91</accession>
<dbReference type="InterPro" id="IPR050438">
    <property type="entry name" value="LMW_PTPase"/>
</dbReference>
<dbReference type="EMBL" id="JACHML010000001">
    <property type="protein sequence ID" value="MBB6389881.1"/>
    <property type="molecule type" value="Genomic_DNA"/>
</dbReference>
<dbReference type="Pfam" id="PF01451">
    <property type="entry name" value="LMWPc"/>
    <property type="match status" value="1"/>
</dbReference>
<dbReference type="PANTHER" id="PTHR11717">
    <property type="entry name" value="LOW MOLECULAR WEIGHT PROTEIN TYROSINE PHOSPHATASE"/>
    <property type="match status" value="1"/>
</dbReference>
<dbReference type="RefSeq" id="WP_184749161.1">
    <property type="nucleotide sequence ID" value="NZ_BAAAJR010000008.1"/>
</dbReference>
<dbReference type="InterPro" id="IPR036196">
    <property type="entry name" value="Ptyr_pPase_sf"/>
</dbReference>
<dbReference type="Gene3D" id="3.40.50.2300">
    <property type="match status" value="1"/>
</dbReference>
<evidence type="ECO:0000313" key="3">
    <source>
        <dbReference type="Proteomes" id="UP000537775"/>
    </source>
</evidence>
<proteinExistence type="predicted"/>
<keyword evidence="2" id="KW-0378">Hydrolase</keyword>
<evidence type="ECO:0000313" key="2">
    <source>
        <dbReference type="EMBL" id="MBB6389881.1"/>
    </source>
</evidence>
<reference evidence="2 3" key="1">
    <citation type="submission" date="2020-08" db="EMBL/GenBank/DDBJ databases">
        <title>Sequencing the genomes of 1000 actinobacteria strains.</title>
        <authorList>
            <person name="Klenk H.-P."/>
        </authorList>
    </citation>
    <scope>NUCLEOTIDE SEQUENCE [LARGE SCALE GENOMIC DNA]</scope>
    <source>
        <strain evidence="2 3">DSM 12511</strain>
    </source>
</reference>
<feature type="domain" description="Phosphotyrosine protein phosphatase I" evidence="1">
    <location>
        <begin position="5"/>
        <end position="187"/>
    </location>
</feature>
<dbReference type="GO" id="GO:0004725">
    <property type="term" value="F:protein tyrosine phosphatase activity"/>
    <property type="evidence" value="ECO:0007669"/>
    <property type="project" value="UniProtKB-EC"/>
</dbReference>
<keyword evidence="3" id="KW-1185">Reference proteome</keyword>
<dbReference type="SUPFAM" id="SSF52788">
    <property type="entry name" value="Phosphotyrosine protein phosphatases I"/>
    <property type="match status" value="1"/>
</dbReference>
<dbReference type="Proteomes" id="UP000537775">
    <property type="component" value="Unassembled WGS sequence"/>
</dbReference>
<dbReference type="PANTHER" id="PTHR11717:SF31">
    <property type="entry name" value="LOW MOLECULAR WEIGHT PROTEIN-TYROSINE-PHOSPHATASE ETP-RELATED"/>
    <property type="match status" value="1"/>
</dbReference>
<name>A0A7X0KT91_9MICO</name>
<dbReference type="AlphaFoldDB" id="A0A7X0KT91"/>
<sequence length="218" mass="23224">MMPAFSILTVCRGNIHRSPLAACLLETWAGWYLPAAVSESVSVRSAGLTAPVGEPMGRRVQKVVRALGADGSHHRATQITEDLIASSDLILVASRSQQQQVLSYVPAALRRTFTLREAGRIAATLPVPSPPHAPSDLVAMVSAMADHRTAPMNPADDDVLDPQGEGDDAYQQMVREEVPAVVALARTLLRMPRGDVEAYLAAAEDPASLLTDGEADPQ</sequence>
<dbReference type="InterPro" id="IPR023485">
    <property type="entry name" value="Ptyr_pPase"/>
</dbReference>
<dbReference type="SMART" id="SM00226">
    <property type="entry name" value="LMWPc"/>
    <property type="match status" value="1"/>
</dbReference>
<organism evidence="2 3">
    <name type="scientific">Microbacterium thalassium</name>
    <dbReference type="NCBI Taxonomy" id="362649"/>
    <lineage>
        <taxon>Bacteria</taxon>
        <taxon>Bacillati</taxon>
        <taxon>Actinomycetota</taxon>
        <taxon>Actinomycetes</taxon>
        <taxon>Micrococcales</taxon>
        <taxon>Microbacteriaceae</taxon>
        <taxon>Microbacterium</taxon>
    </lineage>
</organism>
<comment type="caution">
    <text evidence="2">The sequence shown here is derived from an EMBL/GenBank/DDBJ whole genome shotgun (WGS) entry which is preliminary data.</text>
</comment>
<dbReference type="EC" id="3.1.3.48" evidence="2"/>
<evidence type="ECO:0000259" key="1">
    <source>
        <dbReference type="SMART" id="SM00226"/>
    </source>
</evidence>
<gene>
    <name evidence="2" type="ORF">HD594_000194</name>
</gene>